<evidence type="ECO:0000313" key="3">
    <source>
        <dbReference type="Proteomes" id="UP000271162"/>
    </source>
</evidence>
<dbReference type="WBParaSite" id="NBR_0001204201-mRNA-1">
    <property type="protein sequence ID" value="NBR_0001204201-mRNA-1"/>
    <property type="gene ID" value="NBR_0001204201"/>
</dbReference>
<reference evidence="4" key="1">
    <citation type="submission" date="2017-02" db="UniProtKB">
        <authorList>
            <consortium name="WormBaseParasite"/>
        </authorList>
    </citation>
    <scope>IDENTIFICATION</scope>
</reference>
<dbReference type="Pfam" id="PF00078">
    <property type="entry name" value="RVT_1"/>
    <property type="match status" value="1"/>
</dbReference>
<evidence type="ECO:0000313" key="2">
    <source>
        <dbReference type="EMBL" id="VDL75632.1"/>
    </source>
</evidence>
<evidence type="ECO:0000313" key="4">
    <source>
        <dbReference type="WBParaSite" id="NBR_0001204201-mRNA-1"/>
    </source>
</evidence>
<evidence type="ECO:0000259" key="1">
    <source>
        <dbReference type="PROSITE" id="PS50878"/>
    </source>
</evidence>
<gene>
    <name evidence="2" type="ORF">NBR_LOCUS12043</name>
</gene>
<sequence length="123" mass="14463">MCNVFKWAGQYFKQIRGLAMGQRLAPVLAVVFMSKIEAPLLLRHPILFCYVITSKQSSMYCRYIDDCFVACSTQPEMDTCFKILNEQSQHIRFTREQPTEGWLAFLNVQAQLSQMRFHTRWKT</sequence>
<dbReference type="PANTHER" id="PTHR21301:SF10">
    <property type="entry name" value="REVERSE TRANSCRIPTASE DOMAIN-CONTAINING PROTEIN"/>
    <property type="match status" value="1"/>
</dbReference>
<dbReference type="Proteomes" id="UP000271162">
    <property type="component" value="Unassembled WGS sequence"/>
</dbReference>
<dbReference type="AlphaFoldDB" id="A0A0N4Y7B6"/>
<dbReference type="PANTHER" id="PTHR21301">
    <property type="entry name" value="REVERSE TRANSCRIPTASE"/>
    <property type="match status" value="1"/>
</dbReference>
<protein>
    <submittedName>
        <fullName evidence="4">Reverse transcriptase domain-containing protein</fullName>
    </submittedName>
</protein>
<dbReference type="EMBL" id="UYSL01020661">
    <property type="protein sequence ID" value="VDL75632.1"/>
    <property type="molecule type" value="Genomic_DNA"/>
</dbReference>
<reference evidence="2 3" key="2">
    <citation type="submission" date="2018-11" db="EMBL/GenBank/DDBJ databases">
        <authorList>
            <consortium name="Pathogen Informatics"/>
        </authorList>
    </citation>
    <scope>NUCLEOTIDE SEQUENCE [LARGE SCALE GENOMIC DNA]</scope>
</reference>
<feature type="domain" description="Reverse transcriptase" evidence="1">
    <location>
        <begin position="1"/>
        <end position="123"/>
    </location>
</feature>
<accession>A0A0N4Y7B6</accession>
<dbReference type="PROSITE" id="PS50878">
    <property type="entry name" value="RT_POL"/>
    <property type="match status" value="1"/>
</dbReference>
<organism evidence="4">
    <name type="scientific">Nippostrongylus brasiliensis</name>
    <name type="common">Rat hookworm</name>
    <dbReference type="NCBI Taxonomy" id="27835"/>
    <lineage>
        <taxon>Eukaryota</taxon>
        <taxon>Metazoa</taxon>
        <taxon>Ecdysozoa</taxon>
        <taxon>Nematoda</taxon>
        <taxon>Chromadorea</taxon>
        <taxon>Rhabditida</taxon>
        <taxon>Rhabditina</taxon>
        <taxon>Rhabditomorpha</taxon>
        <taxon>Strongyloidea</taxon>
        <taxon>Heligmosomidae</taxon>
        <taxon>Nippostrongylus</taxon>
    </lineage>
</organism>
<dbReference type="InterPro" id="IPR000477">
    <property type="entry name" value="RT_dom"/>
</dbReference>
<proteinExistence type="predicted"/>
<name>A0A0N4Y7B6_NIPBR</name>
<keyword evidence="3" id="KW-1185">Reference proteome</keyword>
<dbReference type="OMA" id="TEGWLAF"/>